<organism evidence="1 2">
    <name type="scientific">Escherichia coli</name>
    <dbReference type="NCBI Taxonomy" id="562"/>
    <lineage>
        <taxon>Bacteria</taxon>
        <taxon>Pseudomonadati</taxon>
        <taxon>Pseudomonadota</taxon>
        <taxon>Gammaproteobacteria</taxon>
        <taxon>Enterobacterales</taxon>
        <taxon>Enterobacteriaceae</taxon>
        <taxon>Escherichia</taxon>
    </lineage>
</organism>
<dbReference type="InterPro" id="IPR002825">
    <property type="entry name" value="Pept_S49_ser-pept_pro"/>
</dbReference>
<dbReference type="Pfam" id="PF01972">
    <property type="entry name" value="SDH_protease"/>
    <property type="match status" value="1"/>
</dbReference>
<dbReference type="PANTHER" id="PTHR35984">
    <property type="entry name" value="PERIPLASMIC SERINE PROTEASE"/>
    <property type="match status" value="1"/>
</dbReference>
<evidence type="ECO:0000313" key="2">
    <source>
        <dbReference type="Proteomes" id="UP000254255"/>
    </source>
</evidence>
<protein>
    <submittedName>
        <fullName evidence="1">Serine dehydrogenase proteinase</fullName>
    </submittedName>
</protein>
<dbReference type="GO" id="GO:0016020">
    <property type="term" value="C:membrane"/>
    <property type="evidence" value="ECO:0007669"/>
    <property type="project" value="InterPro"/>
</dbReference>
<dbReference type="InterPro" id="IPR029045">
    <property type="entry name" value="ClpP/crotonase-like_dom_sf"/>
</dbReference>
<proteinExistence type="predicted"/>
<reference evidence="1 2" key="1">
    <citation type="submission" date="2018-06" db="EMBL/GenBank/DDBJ databases">
        <authorList>
            <consortium name="Pathogen Informatics"/>
            <person name="Doyle S."/>
        </authorList>
    </citation>
    <scope>NUCLEOTIDE SEQUENCE [LARGE SCALE GENOMIC DNA]</scope>
    <source>
        <strain evidence="1 2">NCTC13148</strain>
    </source>
</reference>
<accession>A0A2S1Y6Q2</accession>
<gene>
    <name evidence="1" type="ORF">NCTC13148_01375</name>
</gene>
<dbReference type="PANTHER" id="PTHR35984:SF1">
    <property type="entry name" value="PERIPLASMIC SERINE PROTEASE"/>
    <property type="match status" value="1"/>
</dbReference>
<dbReference type="RefSeq" id="WP_001568787.1">
    <property type="nucleotide sequence ID" value="NZ_BGVP01000002.1"/>
</dbReference>
<dbReference type="Gene3D" id="3.90.226.10">
    <property type="entry name" value="2-enoyl-CoA Hydratase, Chain A, domain 1"/>
    <property type="match status" value="1"/>
</dbReference>
<dbReference type="EMBL" id="UGET01000004">
    <property type="protein sequence ID" value="STL71639.1"/>
    <property type="molecule type" value="Genomic_DNA"/>
</dbReference>
<sequence>MPNWSDVLGEITALAHKSPMDEVRRKYLSQLSNHTGRNVITYYSGWLQHGGAEVRHLTQMTDDDKNGLMTAINGLDVSKGLDLILHTPGGDIAALESIGHYLRSKFGTNIRAIVPMISMSCGTMLACCANEIIMGKQSNIGPIDPQFNGFSTHAIIEEWNRAQTEIFQNPAAVQMWQFILQKLNPTIIGECEKAIKWANEIVKHWLMTGMFDNDPEAESKATHVCSELNNHHTTYTHSRHIHFDKAQKIGLNVTELESDQVLQDLVLTIHHSYMHSFGGAPLAKIIENHNGNAMIWNIQS</sequence>
<evidence type="ECO:0000313" key="1">
    <source>
        <dbReference type="EMBL" id="STL71639.1"/>
    </source>
</evidence>
<dbReference type="Proteomes" id="UP000254255">
    <property type="component" value="Unassembled WGS sequence"/>
</dbReference>
<dbReference type="AlphaFoldDB" id="A0A2S1Y6Q2"/>
<dbReference type="SUPFAM" id="SSF52096">
    <property type="entry name" value="ClpP/crotonase"/>
    <property type="match status" value="1"/>
</dbReference>
<name>A0A2S1Y6Q2_ECOLX</name>